<dbReference type="Proteomes" id="UP001186974">
    <property type="component" value="Unassembled WGS sequence"/>
</dbReference>
<evidence type="ECO:0000313" key="1">
    <source>
        <dbReference type="EMBL" id="KAK3078732.1"/>
    </source>
</evidence>
<comment type="caution">
    <text evidence="1">The sequence shown here is derived from an EMBL/GenBank/DDBJ whole genome shotgun (WGS) entry which is preliminary data.</text>
</comment>
<dbReference type="EMBL" id="JAWDJW010001656">
    <property type="protein sequence ID" value="KAK3078732.1"/>
    <property type="molecule type" value="Genomic_DNA"/>
</dbReference>
<evidence type="ECO:0000313" key="2">
    <source>
        <dbReference type="Proteomes" id="UP001186974"/>
    </source>
</evidence>
<feature type="non-terminal residue" evidence="1">
    <location>
        <position position="145"/>
    </location>
</feature>
<accession>A0ACC3DQB3</accession>
<reference evidence="1" key="1">
    <citation type="submission" date="2024-09" db="EMBL/GenBank/DDBJ databases">
        <title>Black Yeasts Isolated from many extreme environments.</title>
        <authorList>
            <person name="Coleine C."/>
            <person name="Stajich J.E."/>
            <person name="Selbmann L."/>
        </authorList>
    </citation>
    <scope>NUCLEOTIDE SEQUENCE</scope>
    <source>
        <strain evidence="1">CCFEE 5737</strain>
    </source>
</reference>
<name>A0ACC3DQB3_9PEZI</name>
<protein>
    <submittedName>
        <fullName evidence="1">Uncharacterized protein</fullName>
    </submittedName>
</protein>
<organism evidence="1 2">
    <name type="scientific">Coniosporium uncinatum</name>
    <dbReference type="NCBI Taxonomy" id="93489"/>
    <lineage>
        <taxon>Eukaryota</taxon>
        <taxon>Fungi</taxon>
        <taxon>Dikarya</taxon>
        <taxon>Ascomycota</taxon>
        <taxon>Pezizomycotina</taxon>
        <taxon>Dothideomycetes</taxon>
        <taxon>Dothideomycetes incertae sedis</taxon>
        <taxon>Coniosporium</taxon>
    </lineage>
</organism>
<gene>
    <name evidence="1" type="ORF">LTS18_006767</name>
</gene>
<keyword evidence="2" id="KW-1185">Reference proteome</keyword>
<proteinExistence type="predicted"/>
<sequence length="145" mass="16371">MEPAGYLFSRILAWVPYNELSAASGHLVGVLIQKLGRRQSPQENGNRTNTSCWVEPLAASLKKSPEALQNFKNYIFPELFTRNIRGYLLCLEHMHFPVHLGPEWFIKAVDESSVVERPSTDDLEEAVLLFSILQAGKEMGLVREA</sequence>